<name>A0A3P3XFB5_9SPIR</name>
<evidence type="ECO:0008006" key="3">
    <source>
        <dbReference type="Google" id="ProtNLM"/>
    </source>
</evidence>
<protein>
    <recommendedName>
        <fullName evidence="3">Outer membrane protein beta-barrel domain-containing protein</fullName>
    </recommendedName>
</protein>
<keyword evidence="1" id="KW-0732">Signal</keyword>
<organism evidence="2">
    <name type="scientific">uncultured spirochete</name>
    <dbReference type="NCBI Taxonomy" id="156406"/>
    <lineage>
        <taxon>Bacteria</taxon>
        <taxon>Pseudomonadati</taxon>
        <taxon>Spirochaetota</taxon>
        <taxon>Spirochaetia</taxon>
        <taxon>Spirochaetales</taxon>
        <taxon>environmental samples</taxon>
    </lineage>
</organism>
<proteinExistence type="predicted"/>
<evidence type="ECO:0000313" key="2">
    <source>
        <dbReference type="EMBL" id="SLM09790.1"/>
    </source>
</evidence>
<sequence length="210" mass="22922">MQRFMGKTRKAGLVAAFIILLFYANAMNAEAQPTLEAQFLYANAWTWTSATAFSRHTGYAFSLDAQWLFPLRLSSSAQEENRGISLMFAAGVHAQHVNMGASVWLADGSRYRAWNALGFGPEVGVGIQFAGLSVGRKQIFALSAGPIANFANYTSTTLYNAYWSGYLKLSWEAEIDRHWALDVSLPVEIGSRSDGTSVIAALGAGVQYVF</sequence>
<gene>
    <name evidence="2" type="ORF">SPIROBIBN47_100020</name>
</gene>
<reference evidence="2" key="1">
    <citation type="submission" date="2017-02" db="EMBL/GenBank/DDBJ databases">
        <authorList>
            <person name="Regsiter A."/>
            <person name="William W."/>
        </authorList>
    </citation>
    <scope>NUCLEOTIDE SEQUENCE</scope>
    <source>
        <strain evidence="2">Bib</strain>
    </source>
</reference>
<evidence type="ECO:0000256" key="1">
    <source>
        <dbReference type="SAM" id="SignalP"/>
    </source>
</evidence>
<feature type="signal peptide" evidence="1">
    <location>
        <begin position="1"/>
        <end position="26"/>
    </location>
</feature>
<dbReference type="EMBL" id="FWDM01000002">
    <property type="protein sequence ID" value="SLM09790.1"/>
    <property type="molecule type" value="Genomic_DNA"/>
</dbReference>
<accession>A0A3P3XFB5</accession>
<dbReference type="AlphaFoldDB" id="A0A3P3XFB5"/>
<feature type="chain" id="PRO_5018011837" description="Outer membrane protein beta-barrel domain-containing protein" evidence="1">
    <location>
        <begin position="27"/>
        <end position="210"/>
    </location>
</feature>